<keyword evidence="3" id="KW-1185">Reference proteome</keyword>
<comment type="caution">
    <text evidence="2">The sequence shown here is derived from an EMBL/GenBank/DDBJ whole genome shotgun (WGS) entry which is preliminary data.</text>
</comment>
<dbReference type="EMBL" id="JBHUMV010000006">
    <property type="protein sequence ID" value="MFD2755177.1"/>
    <property type="molecule type" value="Genomic_DNA"/>
</dbReference>
<evidence type="ECO:0000256" key="1">
    <source>
        <dbReference type="SAM" id="Phobius"/>
    </source>
</evidence>
<dbReference type="Proteomes" id="UP001597463">
    <property type="component" value="Unassembled WGS sequence"/>
</dbReference>
<evidence type="ECO:0000313" key="2">
    <source>
        <dbReference type="EMBL" id="MFD2755177.1"/>
    </source>
</evidence>
<evidence type="ECO:0000313" key="3">
    <source>
        <dbReference type="Proteomes" id="UP001597463"/>
    </source>
</evidence>
<dbReference type="RefSeq" id="WP_157081992.1">
    <property type="nucleotide sequence ID" value="NZ_BCNT01000008.1"/>
</dbReference>
<protein>
    <submittedName>
        <fullName evidence="2">Uncharacterized protein</fullName>
    </submittedName>
</protein>
<feature type="transmembrane region" description="Helical" evidence="1">
    <location>
        <begin position="27"/>
        <end position="45"/>
    </location>
</feature>
<organism evidence="2 3">
    <name type="scientific">Comamonas terrae</name>
    <dbReference type="NCBI Taxonomy" id="673548"/>
    <lineage>
        <taxon>Bacteria</taxon>
        <taxon>Pseudomonadati</taxon>
        <taxon>Pseudomonadota</taxon>
        <taxon>Betaproteobacteria</taxon>
        <taxon>Burkholderiales</taxon>
        <taxon>Comamonadaceae</taxon>
        <taxon>Comamonas</taxon>
    </lineage>
</organism>
<proteinExistence type="predicted"/>
<keyword evidence="1" id="KW-1133">Transmembrane helix</keyword>
<name>A0ABW5UNJ3_9BURK</name>
<gene>
    <name evidence="2" type="ORF">ACFSW6_13855</name>
</gene>
<accession>A0ABW5UNJ3</accession>
<keyword evidence="1" id="KW-0472">Membrane</keyword>
<reference evidence="3" key="1">
    <citation type="journal article" date="2019" name="Int. J. Syst. Evol. Microbiol.">
        <title>The Global Catalogue of Microorganisms (GCM) 10K type strain sequencing project: providing services to taxonomists for standard genome sequencing and annotation.</title>
        <authorList>
            <consortium name="The Broad Institute Genomics Platform"/>
            <consortium name="The Broad Institute Genome Sequencing Center for Infectious Disease"/>
            <person name="Wu L."/>
            <person name="Ma J."/>
        </authorList>
    </citation>
    <scope>NUCLEOTIDE SEQUENCE [LARGE SCALE GENOMIC DNA]</scope>
    <source>
        <strain evidence="3">TISTR 1906</strain>
    </source>
</reference>
<keyword evidence="1" id="KW-0812">Transmembrane</keyword>
<sequence>MSDTQTIVVQVTPAPPNPETLADLSDLAMLFFVACAAIFCLRRLLGLFSTDSHRD</sequence>